<dbReference type="PANTHER" id="PTHR30203:SF31">
    <property type="entry name" value="RND EFFLUX SYSTEM, OUTER MEMBRANE LIPOPROTEIN, NODT"/>
    <property type="match status" value="1"/>
</dbReference>
<evidence type="ECO:0000313" key="3">
    <source>
        <dbReference type="EMBL" id="TPW34231.1"/>
    </source>
</evidence>
<keyword evidence="4" id="KW-1185">Reference proteome</keyword>
<dbReference type="RefSeq" id="WP_165600859.1">
    <property type="nucleotide sequence ID" value="NZ_SORZ01000002.1"/>
</dbReference>
<accession>A0A506ULK3</accession>
<gene>
    <name evidence="3" type="ORF">E3202_06900</name>
</gene>
<keyword evidence="2" id="KW-0564">Palmitate</keyword>
<keyword evidence="2" id="KW-0449">Lipoprotein</keyword>
<evidence type="ECO:0000256" key="2">
    <source>
        <dbReference type="RuleBase" id="RU362097"/>
    </source>
</evidence>
<dbReference type="GO" id="GO:0015562">
    <property type="term" value="F:efflux transmembrane transporter activity"/>
    <property type="evidence" value="ECO:0007669"/>
    <property type="project" value="InterPro"/>
</dbReference>
<dbReference type="Pfam" id="PF02321">
    <property type="entry name" value="OEP"/>
    <property type="match status" value="2"/>
</dbReference>
<evidence type="ECO:0000256" key="1">
    <source>
        <dbReference type="ARBA" id="ARBA00007613"/>
    </source>
</evidence>
<dbReference type="Gene3D" id="2.20.200.10">
    <property type="entry name" value="Outer membrane efflux proteins (OEP)"/>
    <property type="match status" value="1"/>
</dbReference>
<dbReference type="Gene3D" id="1.20.1600.10">
    <property type="entry name" value="Outer membrane efflux proteins (OEP)"/>
    <property type="match status" value="1"/>
</dbReference>
<comment type="caution">
    <text evidence="3">The sequence shown here is derived from an EMBL/GenBank/DDBJ whole genome shotgun (WGS) entry which is preliminary data.</text>
</comment>
<dbReference type="SUPFAM" id="SSF56954">
    <property type="entry name" value="Outer membrane efflux proteins (OEP)"/>
    <property type="match status" value="1"/>
</dbReference>
<organism evidence="3 4">
    <name type="scientific">Oecophyllibacter saccharovorans</name>
    <dbReference type="NCBI Taxonomy" id="2558360"/>
    <lineage>
        <taxon>Bacteria</taxon>
        <taxon>Pseudomonadati</taxon>
        <taxon>Pseudomonadota</taxon>
        <taxon>Alphaproteobacteria</taxon>
        <taxon>Acetobacterales</taxon>
        <taxon>Acetobacteraceae</taxon>
        <taxon>Oecophyllibacter</taxon>
    </lineage>
</organism>
<dbReference type="EMBL" id="SORZ01000002">
    <property type="protein sequence ID" value="TPW34231.1"/>
    <property type="molecule type" value="Genomic_DNA"/>
</dbReference>
<comment type="subcellular location">
    <subcellularLocation>
        <location evidence="2">Cell membrane</location>
        <topology evidence="2">Lipid-anchor</topology>
    </subcellularLocation>
</comment>
<name>A0A506ULK3_9PROT</name>
<keyword evidence="2" id="KW-0472">Membrane</keyword>
<evidence type="ECO:0000313" key="4">
    <source>
        <dbReference type="Proteomes" id="UP000315037"/>
    </source>
</evidence>
<dbReference type="PANTHER" id="PTHR30203">
    <property type="entry name" value="OUTER MEMBRANE CATION EFFLUX PROTEIN"/>
    <property type="match status" value="1"/>
</dbReference>
<dbReference type="AlphaFoldDB" id="A0A506ULK3"/>
<keyword evidence="2" id="KW-0812">Transmembrane</keyword>
<dbReference type="InterPro" id="IPR010131">
    <property type="entry name" value="MdtP/NodT-like"/>
</dbReference>
<dbReference type="NCBIfam" id="TIGR01845">
    <property type="entry name" value="outer_NodT"/>
    <property type="match status" value="1"/>
</dbReference>
<proteinExistence type="inferred from homology"/>
<sequence>MKRALTVLLSSCCLLTSCVVGPKYKPDNFPVPAYFSAAPHPPTREEIAETEKDLRDWWALFQDPVLDHLVDRAIKGNYDLQVATQNILAYQALKRQASADWYPQMDANAGAGTNRYSIDIDNWPLRPKVSSRQHPAAAILTYGVTASWQLDVFGHIARQVEAQKRVVEESIEMRRGVLMSLLSDLVSDYVTLRMVQEEMDVVENSIKVAHSSTDMVERLYENGVGNTLSVAQARAEEHTERAKLPPLYARQQRLIYDMAMLMGEMPGTLEPELEKREPMPIAPAFPATVPSTVLINRPDIRQSERKYAESMARVGVAVTNLYPKFSIPLSFNPNASAFYQLAQDYAMAWNILMTMSVPVLHGGKLTAEISQARHQAEGSRLAYRQTVLNAFREVEDAMTDWYHDNTQVLERKAAATEACLARDRAKELFGAGLTPFLDVLNTQQNALSAMEADVVSRGLRLNDVVALYVAMGAGWQGRNLGPTLLPVQKKKESILLRAFTR</sequence>
<protein>
    <submittedName>
        <fullName evidence="3">Efflux transporter outer membrane subunit</fullName>
    </submittedName>
</protein>
<dbReference type="Proteomes" id="UP000315037">
    <property type="component" value="Unassembled WGS sequence"/>
</dbReference>
<keyword evidence="2" id="KW-1134">Transmembrane beta strand</keyword>
<dbReference type="InterPro" id="IPR003423">
    <property type="entry name" value="OMP_efflux"/>
</dbReference>
<dbReference type="GO" id="GO:0005886">
    <property type="term" value="C:plasma membrane"/>
    <property type="evidence" value="ECO:0007669"/>
    <property type="project" value="UniProtKB-SubCell"/>
</dbReference>
<reference evidence="3 4" key="1">
    <citation type="submission" date="2019-03" db="EMBL/GenBank/DDBJ databases">
        <title>The complete genome sequence of Neokomagataea sp. Jb2 NBRC113641.</title>
        <authorList>
            <person name="Chua K.-O."/>
            <person name="Chan K.-G."/>
            <person name="See-Too W.-S."/>
        </authorList>
    </citation>
    <scope>NUCLEOTIDE SEQUENCE [LARGE SCALE GENOMIC DNA]</scope>
    <source>
        <strain evidence="3 4">Jb2</strain>
    </source>
</reference>
<comment type="similarity">
    <text evidence="1 2">Belongs to the outer membrane factor (OMF) (TC 1.B.17) family.</text>
</comment>
<dbReference type="PROSITE" id="PS51257">
    <property type="entry name" value="PROKAR_LIPOPROTEIN"/>
    <property type="match status" value="1"/>
</dbReference>